<keyword evidence="3" id="KW-1185">Reference proteome</keyword>
<dbReference type="EMBL" id="GL446384">
    <property type="protein sequence ID" value="EFN87885.1"/>
    <property type="molecule type" value="Genomic_DNA"/>
</dbReference>
<dbReference type="AlphaFoldDB" id="E2B8U5"/>
<feature type="region of interest" description="Disordered" evidence="1">
    <location>
        <begin position="400"/>
        <end position="467"/>
    </location>
</feature>
<dbReference type="OrthoDB" id="6337960at2759"/>
<dbReference type="KEGG" id="hst:105192359"/>
<reference evidence="2 3" key="1">
    <citation type="journal article" date="2010" name="Science">
        <title>Genomic comparison of the ants Camponotus floridanus and Harpegnathos saltator.</title>
        <authorList>
            <person name="Bonasio R."/>
            <person name="Zhang G."/>
            <person name="Ye C."/>
            <person name="Mutti N.S."/>
            <person name="Fang X."/>
            <person name="Qin N."/>
            <person name="Donahue G."/>
            <person name="Yang P."/>
            <person name="Li Q."/>
            <person name="Li C."/>
            <person name="Zhang P."/>
            <person name="Huang Z."/>
            <person name="Berger S.L."/>
            <person name="Reinberg D."/>
            <person name="Wang J."/>
            <person name="Liebig J."/>
        </authorList>
    </citation>
    <scope>NUCLEOTIDE SEQUENCE [LARGE SCALE GENOMIC DNA]</scope>
    <source>
        <strain evidence="2 3">R22 G/1</strain>
    </source>
</reference>
<name>E2B8U5_HARSA</name>
<dbReference type="Proteomes" id="UP000008237">
    <property type="component" value="Unassembled WGS sequence"/>
</dbReference>
<gene>
    <name evidence="2" type="ORF">EAI_05469</name>
</gene>
<evidence type="ECO:0000313" key="2">
    <source>
        <dbReference type="EMBL" id="EFN87885.1"/>
    </source>
</evidence>
<organism evidence="3">
    <name type="scientific">Harpegnathos saltator</name>
    <name type="common">Jerdon's jumping ant</name>
    <dbReference type="NCBI Taxonomy" id="610380"/>
    <lineage>
        <taxon>Eukaryota</taxon>
        <taxon>Metazoa</taxon>
        <taxon>Ecdysozoa</taxon>
        <taxon>Arthropoda</taxon>
        <taxon>Hexapoda</taxon>
        <taxon>Insecta</taxon>
        <taxon>Pterygota</taxon>
        <taxon>Neoptera</taxon>
        <taxon>Endopterygota</taxon>
        <taxon>Hymenoptera</taxon>
        <taxon>Apocrita</taxon>
        <taxon>Aculeata</taxon>
        <taxon>Formicoidea</taxon>
        <taxon>Formicidae</taxon>
        <taxon>Ponerinae</taxon>
        <taxon>Ponerini</taxon>
        <taxon>Harpegnathos</taxon>
    </lineage>
</organism>
<feature type="compositionally biased region" description="Basic and acidic residues" evidence="1">
    <location>
        <begin position="10"/>
        <end position="20"/>
    </location>
</feature>
<proteinExistence type="predicted"/>
<evidence type="ECO:0000313" key="3">
    <source>
        <dbReference type="Proteomes" id="UP000008237"/>
    </source>
</evidence>
<accession>E2B8U5</accession>
<dbReference type="InParanoid" id="E2B8U5"/>
<evidence type="ECO:0000256" key="1">
    <source>
        <dbReference type="SAM" id="MobiDB-lite"/>
    </source>
</evidence>
<feature type="compositionally biased region" description="Polar residues" evidence="1">
    <location>
        <begin position="425"/>
        <end position="445"/>
    </location>
</feature>
<protein>
    <submittedName>
        <fullName evidence="2">Uncharacterized protein</fullName>
    </submittedName>
</protein>
<feature type="region of interest" description="Disordered" evidence="1">
    <location>
        <begin position="1"/>
        <end position="31"/>
    </location>
</feature>
<sequence>MGNYMNKLLSHADDNRRENETQAVEQQQVAEEDNCCTPTYLNRKLLIDPRSASQGIRRTPILIADIPVGVNKRTPNAIPKHLQKMQYLETNLDIMPQWSPKKNFAEKLTVDIQSQELNNVQNSSRSDTNIAKTPKNLTAIEKERYRILGLDPRSPAADFNRTPILIPKSLAMLKARSQDNLNRKGSYDTDVYNPRNSWQETSISLDNTEIQLLPDIASKRLKQLDSETRAELNILDISKSDSDSSIFVSEEDLTVIKNSDLKLTNDRSLVTDEGTAIDKQEDNMDKQNDREDVIEQNMKSMRIKDDNKIKIWHDSSISEENVISKEKKEGRKKIEREPSREEILKENIFDEYTVKNISLSKPTKMENNQKEEDGENIDKILKTDVKLKSEKKIFSPDSKYGNEVVKNRTPLANRSNGKTHAIPTKSPQQLLKNKTTKIQQENTPPYKSFSAKNRNDIQWDPNSSIII</sequence>
<dbReference type="OMA" id="KIMLCLT"/>